<protein>
    <submittedName>
        <fullName evidence="7">LysR family substrate-binding domain-containing protein</fullName>
    </submittedName>
</protein>
<keyword evidence="2" id="KW-0805">Transcription regulation</keyword>
<name>A0A939QJR5_9MICO</name>
<evidence type="ECO:0000313" key="8">
    <source>
        <dbReference type="Proteomes" id="UP000680132"/>
    </source>
</evidence>
<keyword evidence="3" id="KW-0238">DNA-binding</keyword>
<proteinExistence type="inferred from homology"/>
<accession>A0A939QJR5</accession>
<keyword evidence="4" id="KW-0804">Transcription</keyword>
<organism evidence="7 8">
    <name type="scientific">Microbacterium stercoris</name>
    <dbReference type="NCBI Taxonomy" id="2820289"/>
    <lineage>
        <taxon>Bacteria</taxon>
        <taxon>Bacillati</taxon>
        <taxon>Actinomycetota</taxon>
        <taxon>Actinomycetes</taxon>
        <taxon>Micrococcales</taxon>
        <taxon>Microbacteriaceae</taxon>
        <taxon>Microbacterium</taxon>
    </lineage>
</organism>
<evidence type="ECO:0000256" key="4">
    <source>
        <dbReference type="ARBA" id="ARBA00023163"/>
    </source>
</evidence>
<keyword evidence="8" id="KW-1185">Reference proteome</keyword>
<dbReference type="InterPro" id="IPR005119">
    <property type="entry name" value="LysR_subst-bd"/>
</dbReference>
<evidence type="ECO:0000256" key="3">
    <source>
        <dbReference type="ARBA" id="ARBA00023125"/>
    </source>
</evidence>
<feature type="compositionally biased region" description="Pro residues" evidence="5">
    <location>
        <begin position="38"/>
        <end position="47"/>
    </location>
</feature>
<dbReference type="GO" id="GO:0003700">
    <property type="term" value="F:DNA-binding transcription factor activity"/>
    <property type="evidence" value="ECO:0007669"/>
    <property type="project" value="TreeGrafter"/>
</dbReference>
<dbReference type="RefSeq" id="WP_208502527.1">
    <property type="nucleotide sequence ID" value="NZ_JAGFOA010000003.1"/>
</dbReference>
<evidence type="ECO:0000256" key="5">
    <source>
        <dbReference type="SAM" id="MobiDB-lite"/>
    </source>
</evidence>
<evidence type="ECO:0000256" key="2">
    <source>
        <dbReference type="ARBA" id="ARBA00023015"/>
    </source>
</evidence>
<evidence type="ECO:0000313" key="7">
    <source>
        <dbReference type="EMBL" id="MBO3663425.1"/>
    </source>
</evidence>
<reference evidence="7" key="1">
    <citation type="submission" date="2021-03" db="EMBL/GenBank/DDBJ databases">
        <title>Microbacterium sp. nov., a novel actinobacterium isolated from cow dung.</title>
        <authorList>
            <person name="Zhang L."/>
        </authorList>
    </citation>
    <scope>NUCLEOTIDE SEQUENCE</scope>
    <source>
        <strain evidence="7">NEAU-LLB</strain>
    </source>
</reference>
<dbReference type="EMBL" id="JAGFOA010000003">
    <property type="protein sequence ID" value="MBO3663425.1"/>
    <property type="molecule type" value="Genomic_DNA"/>
</dbReference>
<dbReference type="CDD" id="cd08414">
    <property type="entry name" value="PBP2_LTTR_aromatics_like"/>
    <property type="match status" value="1"/>
</dbReference>
<dbReference type="AlphaFoldDB" id="A0A939QJR5"/>
<dbReference type="Pfam" id="PF03466">
    <property type="entry name" value="LysR_substrate"/>
    <property type="match status" value="1"/>
</dbReference>
<dbReference type="Gene3D" id="3.40.190.10">
    <property type="entry name" value="Periplasmic binding protein-like II"/>
    <property type="match status" value="2"/>
</dbReference>
<comment type="caution">
    <text evidence="7">The sequence shown here is derived from an EMBL/GenBank/DDBJ whole genome shotgun (WGS) entry which is preliminary data.</text>
</comment>
<dbReference type="GO" id="GO:0032993">
    <property type="term" value="C:protein-DNA complex"/>
    <property type="evidence" value="ECO:0007669"/>
    <property type="project" value="TreeGrafter"/>
</dbReference>
<evidence type="ECO:0000256" key="1">
    <source>
        <dbReference type="ARBA" id="ARBA00009437"/>
    </source>
</evidence>
<feature type="region of interest" description="Disordered" evidence="5">
    <location>
        <begin position="1"/>
        <end position="53"/>
    </location>
</feature>
<comment type="similarity">
    <text evidence="1">Belongs to the LysR transcriptional regulatory family.</text>
</comment>
<feature type="domain" description="LysR substrate-binding" evidence="6">
    <location>
        <begin position="50"/>
        <end position="239"/>
    </location>
</feature>
<dbReference type="PANTHER" id="PTHR30346:SF0">
    <property type="entry name" value="HCA OPERON TRANSCRIPTIONAL ACTIVATOR HCAR"/>
    <property type="match status" value="1"/>
</dbReference>
<gene>
    <name evidence="7" type="ORF">J5V96_07855</name>
</gene>
<sequence length="245" mass="26076">MAQTGRGGGRRRTPPGSAKGGAKRPAPGKSGQPHRPRPTPAPAPAPEAPRTFRLGAIPGATPGKWIDRWRERLPHVELVYVPLDVASQREAILSGTVDAALIRLPIDKTDLHVIRLYDEESVVVTSADSSLTAAEELDPSDLAGEVLIVPRDHVLDPLDLPGTQPPRFVPPETTADAIATVAAGVGFLVVPLSLARLHHRKDLESIPLRGAPTSTVALAWHADRTTADVDTFVGIVRGRTAHSSR</sequence>
<dbReference type="PANTHER" id="PTHR30346">
    <property type="entry name" value="TRANSCRIPTIONAL DUAL REGULATOR HCAR-RELATED"/>
    <property type="match status" value="1"/>
</dbReference>
<dbReference type="GO" id="GO:0003677">
    <property type="term" value="F:DNA binding"/>
    <property type="evidence" value="ECO:0007669"/>
    <property type="project" value="UniProtKB-KW"/>
</dbReference>
<dbReference type="SUPFAM" id="SSF53850">
    <property type="entry name" value="Periplasmic binding protein-like II"/>
    <property type="match status" value="1"/>
</dbReference>
<dbReference type="Proteomes" id="UP000680132">
    <property type="component" value="Unassembled WGS sequence"/>
</dbReference>
<evidence type="ECO:0000259" key="6">
    <source>
        <dbReference type="Pfam" id="PF03466"/>
    </source>
</evidence>